<keyword evidence="4" id="KW-1185">Reference proteome</keyword>
<dbReference type="AlphaFoldDB" id="A0A7K3WRD3"/>
<accession>A0A7K3WRD3</accession>
<evidence type="ECO:0000256" key="1">
    <source>
        <dbReference type="PROSITE-ProRule" id="PRU00169"/>
    </source>
</evidence>
<feature type="modified residue" description="4-aspartylphosphate" evidence="1">
    <location>
        <position position="66"/>
    </location>
</feature>
<dbReference type="RefSeq" id="WP_163285632.1">
    <property type="nucleotide sequence ID" value="NZ_JAAGVY010000022.1"/>
</dbReference>
<comment type="caution">
    <text evidence="3">The sequence shown here is derived from an EMBL/GenBank/DDBJ whole genome shotgun (WGS) entry which is preliminary data.</text>
</comment>
<dbReference type="EMBL" id="JAAGVY010000022">
    <property type="protein sequence ID" value="NEN24239.1"/>
    <property type="molecule type" value="Genomic_DNA"/>
</dbReference>
<dbReference type="Proteomes" id="UP000486602">
    <property type="component" value="Unassembled WGS sequence"/>
</dbReference>
<dbReference type="SMART" id="SM00448">
    <property type="entry name" value="REC"/>
    <property type="match status" value="1"/>
</dbReference>
<evidence type="ECO:0000259" key="2">
    <source>
        <dbReference type="PROSITE" id="PS50110"/>
    </source>
</evidence>
<reference evidence="3 4" key="1">
    <citation type="submission" date="2020-02" db="EMBL/GenBank/DDBJ databases">
        <title>Out from the shadows clarifying the taxonomy of the family Cryomorphaceae and related taxa by utilizing the GTDB taxonomic framework.</title>
        <authorList>
            <person name="Bowman J.P."/>
        </authorList>
    </citation>
    <scope>NUCLEOTIDE SEQUENCE [LARGE SCALE GENOMIC DNA]</scope>
    <source>
        <strain evidence="3 4">QSSC 1-22</strain>
    </source>
</reference>
<sequence length="138" mass="15835">MKKFKSTLIIDDDPISCFINQKIIERTELTQHIAVVHNGAEALEYIVKDVSANSETGNKPDLIFLDLNMPGMDGFEFLQKYKALERNYWENVEIVVLTSSNNQTDINKTKGYNVMAYLTKPLTVESLNSLFKQEDNRQ</sequence>
<dbReference type="PROSITE" id="PS50110">
    <property type="entry name" value="RESPONSE_REGULATORY"/>
    <property type="match status" value="1"/>
</dbReference>
<organism evidence="3 4">
    <name type="scientific">Cryomorpha ignava</name>
    <dbReference type="NCBI Taxonomy" id="101383"/>
    <lineage>
        <taxon>Bacteria</taxon>
        <taxon>Pseudomonadati</taxon>
        <taxon>Bacteroidota</taxon>
        <taxon>Flavobacteriia</taxon>
        <taxon>Flavobacteriales</taxon>
        <taxon>Cryomorphaceae</taxon>
        <taxon>Cryomorpha</taxon>
    </lineage>
</organism>
<dbReference type="Gene3D" id="3.40.50.2300">
    <property type="match status" value="1"/>
</dbReference>
<dbReference type="Pfam" id="PF00072">
    <property type="entry name" value="Response_reg"/>
    <property type="match status" value="1"/>
</dbReference>
<dbReference type="InterPro" id="IPR011006">
    <property type="entry name" value="CheY-like_superfamily"/>
</dbReference>
<dbReference type="PANTHER" id="PTHR44520:SF2">
    <property type="entry name" value="RESPONSE REGULATOR RCP1"/>
    <property type="match status" value="1"/>
</dbReference>
<keyword evidence="1" id="KW-0597">Phosphoprotein</keyword>
<evidence type="ECO:0000313" key="3">
    <source>
        <dbReference type="EMBL" id="NEN24239.1"/>
    </source>
</evidence>
<protein>
    <submittedName>
        <fullName evidence="3">Response regulator</fullName>
    </submittedName>
</protein>
<proteinExistence type="predicted"/>
<name>A0A7K3WRD3_9FLAO</name>
<dbReference type="InterPro" id="IPR052893">
    <property type="entry name" value="TCS_response_regulator"/>
</dbReference>
<gene>
    <name evidence="3" type="ORF">G3O08_12070</name>
</gene>
<dbReference type="InterPro" id="IPR001789">
    <property type="entry name" value="Sig_transdc_resp-reg_receiver"/>
</dbReference>
<evidence type="ECO:0000313" key="4">
    <source>
        <dbReference type="Proteomes" id="UP000486602"/>
    </source>
</evidence>
<feature type="domain" description="Response regulatory" evidence="2">
    <location>
        <begin position="6"/>
        <end position="135"/>
    </location>
</feature>
<dbReference type="PANTHER" id="PTHR44520">
    <property type="entry name" value="RESPONSE REGULATOR RCP1-RELATED"/>
    <property type="match status" value="1"/>
</dbReference>
<dbReference type="GO" id="GO:0000160">
    <property type="term" value="P:phosphorelay signal transduction system"/>
    <property type="evidence" value="ECO:0007669"/>
    <property type="project" value="InterPro"/>
</dbReference>
<dbReference type="SUPFAM" id="SSF52172">
    <property type="entry name" value="CheY-like"/>
    <property type="match status" value="1"/>
</dbReference>